<dbReference type="PROSITE" id="PS51318">
    <property type="entry name" value="TAT"/>
    <property type="match status" value="1"/>
</dbReference>
<feature type="domain" description="Right handed beta helix" evidence="2">
    <location>
        <begin position="601"/>
        <end position="755"/>
    </location>
</feature>
<dbReference type="InterPro" id="IPR011050">
    <property type="entry name" value="Pectin_lyase_fold/virulence"/>
</dbReference>
<dbReference type="InterPro" id="IPR009482">
    <property type="entry name" value="DUF1102"/>
</dbReference>
<dbReference type="InterPro" id="IPR006626">
    <property type="entry name" value="PbH1"/>
</dbReference>
<feature type="compositionally biased region" description="Polar residues" evidence="1">
    <location>
        <begin position="789"/>
        <end position="804"/>
    </location>
</feature>
<dbReference type="PATRIC" id="fig|699431.3.peg.792"/>
<dbReference type="Proteomes" id="UP000050535">
    <property type="component" value="Unassembled WGS sequence"/>
</dbReference>
<dbReference type="InterPro" id="IPR006311">
    <property type="entry name" value="TAT_signal"/>
</dbReference>
<dbReference type="STRING" id="699431.SY89_00762"/>
<dbReference type="EMBL" id="LGUC01000001">
    <property type="protein sequence ID" value="KPN30040.1"/>
    <property type="molecule type" value="Genomic_DNA"/>
</dbReference>
<gene>
    <name evidence="3" type="ORF">SY89_00762</name>
</gene>
<dbReference type="Pfam" id="PF06510">
    <property type="entry name" value="DUF1102"/>
    <property type="match status" value="1"/>
</dbReference>
<dbReference type="Gene3D" id="2.160.20.10">
    <property type="entry name" value="Single-stranded right-handed beta-helix, Pectin lyase-like"/>
    <property type="match status" value="2"/>
</dbReference>
<sequence length="825" mass="83794">MDRRKFIAGIGALSGAGAVGTGAFTSVSADRSVSVSVAGDANAFLAMDASSTANGEFASINNDQIELDFSDSNAGGDGLGLNSTYEFDDVFRITNQGTQPVYVWANFSGGSLDDDNIWFYPGSNSDRKLNDGTNEVVTLPVGETVEVGVYVDTSVLSSIDTQNLTATLTANVDVPSSSSPTDPTGEDAAVVSEDPDDGEYGSIQAAIDDVDGTTVFVEPGTYEENVEVNKSGLTLRTTEQRQATIKGRVVASSDGTTLDGFTVSPPAAGSTSESEAIRVSGSADDVNVRNNLVDGFERDDPEGGFYGVDGINIFGGSADDSVSNVVVTNNEVRSLRNADQGGVAGVSVQGNVDGATITGNTLSGIGEGVTSYGFGVTVRGTGNHDEDPADVTVRKNGIGPIESDDGPYLGVGLGVETDGSNLAFEGNTITDAELGVEVKAAAGATTFSGNTFDGSDIHLADVTGNVGLSDVLDNNDFGEAAATDAVKPNSLRPESATPYQQAILPTISSALDVSATGARIDVAPGTYGADAYGEKPGLQIGSQDAGTDPASAPLADVSIVGRGTPTIDGWVQILDPGVTFEGFEVTGEVFGYGLAAFEPDVTIRDVTVSDVTNGVFVPSAENVVMENLAVENYSFYGAIVSGRNEFGGATPTVRGSTFDGASGSGAVGIGVVGTDAEIRGNSITGNEFEDEGGSGVAHFSGAEVEIKENTIEDNDDGVFLAGTDANTVTVTKNDIVGNVVGVANEGSGEVEATGNWWGSEAGPGEGSNTTGTEGSVDADPWSTAPGPDWNTNGTPGFTASSFGTGESDESGGEAPTPPENPDAVQ</sequence>
<feature type="compositionally biased region" description="Low complexity" evidence="1">
    <location>
        <begin position="766"/>
        <end position="775"/>
    </location>
</feature>
<dbReference type="InterPro" id="IPR012334">
    <property type="entry name" value="Pectin_lyas_fold"/>
</dbReference>
<organism evidence="3 4">
    <name type="scientific">Halolamina pelagica</name>
    <dbReference type="NCBI Taxonomy" id="699431"/>
    <lineage>
        <taxon>Archaea</taxon>
        <taxon>Methanobacteriati</taxon>
        <taxon>Methanobacteriota</taxon>
        <taxon>Stenosarchaea group</taxon>
        <taxon>Halobacteria</taxon>
        <taxon>Halobacteriales</taxon>
        <taxon>Haloferacaceae</taxon>
    </lineage>
</organism>
<evidence type="ECO:0000256" key="1">
    <source>
        <dbReference type="SAM" id="MobiDB-lite"/>
    </source>
</evidence>
<dbReference type="SMART" id="SM00710">
    <property type="entry name" value="PbH1"/>
    <property type="match status" value="11"/>
</dbReference>
<comment type="caution">
    <text evidence="3">The sequence shown here is derived from an EMBL/GenBank/DDBJ whole genome shotgun (WGS) entry which is preliminary data.</text>
</comment>
<dbReference type="InterPro" id="IPR039448">
    <property type="entry name" value="Beta_helix"/>
</dbReference>
<dbReference type="AlphaFoldDB" id="A0A0P7GWY3"/>
<feature type="region of interest" description="Disordered" evidence="1">
    <location>
        <begin position="747"/>
        <end position="825"/>
    </location>
</feature>
<reference evidence="4" key="1">
    <citation type="submission" date="2013-11" db="EMBL/GenBank/DDBJ databases">
        <authorList>
            <person name="Hoang H.T."/>
            <person name="Killian M.L."/>
            <person name="Madson D.M."/>
            <person name="Arruda P.H.E."/>
            <person name="Sun D."/>
            <person name="Schwartz K.J."/>
            <person name="Yoon K."/>
        </authorList>
    </citation>
    <scope>NUCLEOTIDE SEQUENCE [LARGE SCALE GENOMIC DNA]</scope>
    <source>
        <strain evidence="4">CDK2</strain>
    </source>
</reference>
<accession>A0A0P7GWY3</accession>
<evidence type="ECO:0000313" key="4">
    <source>
        <dbReference type="Proteomes" id="UP000050535"/>
    </source>
</evidence>
<evidence type="ECO:0000259" key="2">
    <source>
        <dbReference type="Pfam" id="PF13229"/>
    </source>
</evidence>
<keyword evidence="4" id="KW-1185">Reference proteome</keyword>
<evidence type="ECO:0000313" key="3">
    <source>
        <dbReference type="EMBL" id="KPN30040.1"/>
    </source>
</evidence>
<dbReference type="Pfam" id="PF13229">
    <property type="entry name" value="Beta_helix"/>
    <property type="match status" value="1"/>
</dbReference>
<feature type="compositionally biased region" description="Pro residues" evidence="1">
    <location>
        <begin position="815"/>
        <end position="825"/>
    </location>
</feature>
<dbReference type="SUPFAM" id="SSF51126">
    <property type="entry name" value="Pectin lyase-like"/>
    <property type="match status" value="2"/>
</dbReference>
<proteinExistence type="predicted"/>
<protein>
    <submittedName>
        <fullName evidence="3">Nitrous oxide reductase family maturation protein NosD</fullName>
    </submittedName>
</protein>
<name>A0A0P7GWY3_9EURY</name>
<feature type="compositionally biased region" description="Low complexity" evidence="1">
    <location>
        <begin position="172"/>
        <end position="183"/>
    </location>
</feature>
<feature type="region of interest" description="Disordered" evidence="1">
    <location>
        <begin position="171"/>
        <end position="200"/>
    </location>
</feature>